<dbReference type="Gene3D" id="1.10.1200.10">
    <property type="entry name" value="ACP-like"/>
    <property type="match status" value="1"/>
</dbReference>
<feature type="region of interest" description="Disordered" evidence="5">
    <location>
        <begin position="888"/>
        <end position="911"/>
    </location>
</feature>
<dbReference type="SUPFAM" id="SSF51735">
    <property type="entry name" value="NAD(P)-binding Rossmann-fold domains"/>
    <property type="match status" value="1"/>
</dbReference>
<dbReference type="PROSITE" id="PS00455">
    <property type="entry name" value="AMP_BINDING"/>
    <property type="match status" value="1"/>
</dbReference>
<dbReference type="PROSITE" id="PS00012">
    <property type="entry name" value="PHOSPHOPANTETHEINE"/>
    <property type="match status" value="1"/>
</dbReference>
<dbReference type="Gene3D" id="3.30.559.10">
    <property type="entry name" value="Chloramphenicol acetyltransferase-like domain"/>
    <property type="match status" value="1"/>
</dbReference>
<dbReference type="SMART" id="SM00822">
    <property type="entry name" value="PKS_KR"/>
    <property type="match status" value="1"/>
</dbReference>
<dbReference type="Gene3D" id="3.40.50.720">
    <property type="entry name" value="NAD(P)-binding Rossmann-like Domain"/>
    <property type="match status" value="1"/>
</dbReference>
<dbReference type="InterPro" id="IPR009081">
    <property type="entry name" value="PP-bd_ACP"/>
</dbReference>
<evidence type="ECO:0000256" key="5">
    <source>
        <dbReference type="SAM" id="MobiDB-lite"/>
    </source>
</evidence>
<evidence type="ECO:0000259" key="7">
    <source>
        <dbReference type="PROSITE" id="PS50075"/>
    </source>
</evidence>
<evidence type="ECO:0000256" key="6">
    <source>
        <dbReference type="SAM" id="Phobius"/>
    </source>
</evidence>
<dbReference type="InterPro" id="IPR001242">
    <property type="entry name" value="Condensation_dom"/>
</dbReference>
<dbReference type="InterPro" id="IPR006162">
    <property type="entry name" value="Ppantetheine_attach_site"/>
</dbReference>
<protein>
    <recommendedName>
        <fullName evidence="7">Carrier domain-containing protein</fullName>
    </recommendedName>
</protein>
<keyword evidence="6" id="KW-1133">Transmembrane helix</keyword>
<keyword evidence="1" id="KW-0596">Phosphopantetheine</keyword>
<dbReference type="Pfam" id="PF00668">
    <property type="entry name" value="Condensation"/>
    <property type="match status" value="1"/>
</dbReference>
<name>A0ABQ0G461_9PEZI</name>
<keyword evidence="9" id="KW-1185">Reference proteome</keyword>
<dbReference type="RefSeq" id="XP_070914093.1">
    <property type="nucleotide sequence ID" value="XM_071057992.1"/>
</dbReference>
<evidence type="ECO:0000256" key="4">
    <source>
        <dbReference type="ARBA" id="ARBA00023002"/>
    </source>
</evidence>
<dbReference type="Pfam" id="PF00501">
    <property type="entry name" value="AMP-binding"/>
    <property type="match status" value="1"/>
</dbReference>
<feature type="domain" description="Carrier" evidence="7">
    <location>
        <begin position="221"/>
        <end position="299"/>
    </location>
</feature>
<organism evidence="8 9">
    <name type="scientific">Madurella fahalii</name>
    <dbReference type="NCBI Taxonomy" id="1157608"/>
    <lineage>
        <taxon>Eukaryota</taxon>
        <taxon>Fungi</taxon>
        <taxon>Dikarya</taxon>
        <taxon>Ascomycota</taxon>
        <taxon>Pezizomycotina</taxon>
        <taxon>Sordariomycetes</taxon>
        <taxon>Sordariomycetidae</taxon>
        <taxon>Sordariales</taxon>
        <taxon>Sordariales incertae sedis</taxon>
        <taxon>Madurella</taxon>
    </lineage>
</organism>
<dbReference type="InterPro" id="IPR042099">
    <property type="entry name" value="ANL_N_sf"/>
</dbReference>
<evidence type="ECO:0000256" key="3">
    <source>
        <dbReference type="ARBA" id="ARBA00022598"/>
    </source>
</evidence>
<dbReference type="SUPFAM" id="SSF47336">
    <property type="entry name" value="ACP-like"/>
    <property type="match status" value="1"/>
</dbReference>
<accession>A0ABQ0G461</accession>
<comment type="caution">
    <text evidence="8">The sequence shown here is derived from an EMBL/GenBank/DDBJ whole genome shotgun (WGS) entry which is preliminary data.</text>
</comment>
<dbReference type="InterPro" id="IPR036291">
    <property type="entry name" value="NAD(P)-bd_dom_sf"/>
</dbReference>
<sequence>MKNLRNVHQEIVSSMPPVAGVANAALVVRDHPFDGMSFEDFEAVFKPKVVGTQNLDSLFFSTPLDFFILFSSVASIVGKPAQSSYNAANLFMSTLAMRRRKRGLATSVMHFGMLLGFGFIHGQAGPTVEARFRQDDLPAVPEPEFHAIFAQAILSGRPESGLNPELIAGLGTEINTPWRAMPRFGHCRIKGEERLKDDPHQHREQPIRSIQEDLKGASDSQMVLSILKVAIAGRMSLALGSPGEGIDEHVGLISLGLDSLVAVEIRSWLLKILEVDVPVLKFLSGASLNDICHDVLSKLPDFLKPWAKDKNHDHHHNNAYNVAYSGYFHGQLDMARLQKALWVVGKRHEAMRSAYFMDRSTSRPVQAVLSEPRIILVYKTHCDDNQIQTEIESVKDFKFDIEKGVVMKVTVMSRSPSLHLILFSHHHIALDGIAWSVFIAELAQEYSGRLRSMPASSSIRQSIDMAKRQLNTFTPQSLHAGLAFWRDTYRTIPEPLPLFPFAKVKTRPTVKDYKINTSDVRLPNNLTKLVERAASRIGVTSFHFYLASLATFLARCPGVDDVAIGVVDANRTEPEDMETIGYFHNMLPVRLRLEHSEPFDAVARRSRDAALAALAHSQVPIDMVLDDLAVSRWTNHHPLFQVAINYRRAPLNETDFGGDGKIQWDGAVPGGNPYDLLLNVAATSDWTFVSLITRQNLYRVSDGALLLKWYTRALEALARDPSSEVAKCPISNEADIADAIELGRGTDMEVPWNGTLTDRVDEVAAELPDGIAIKDDEGQPLTYAQMSARLMQITHQLRTVSPPLAPGSHVAMLLDPVADAVCCILAILRLGVVWIPLDTRNHPRRIRAAVKESRPQVLVCQNVTKNLARHICTDMSFASILSIDDDDGDRHDEDKCEMPMPQDTAKESSNRNREPAMILYTSGSTGVPKGVVLTHGGLVNQIYGTTAIFGLGRETTLQQSPLGFDLMLDQIFLALCNGGTIVIVGKSKRGDPAQVAELMVRHGVTLTHFVPSEYLALLNYGHHILKKRPLVALCHVGGREVGLGAAQGLPQAGL</sequence>
<dbReference type="SUPFAM" id="SSF52777">
    <property type="entry name" value="CoA-dependent acyltransferases"/>
    <property type="match status" value="2"/>
</dbReference>
<reference evidence="8 9" key="1">
    <citation type="submission" date="2024-09" db="EMBL/GenBank/DDBJ databases">
        <title>Itraconazole resistance in Madurella fahalii resulting from another homologue of gene encoding cytochrome P450 14-alpha sterol demethylase (CYP51).</title>
        <authorList>
            <person name="Yoshioka I."/>
            <person name="Fahal A.H."/>
            <person name="Kaneko S."/>
            <person name="Yaguchi T."/>
        </authorList>
    </citation>
    <scope>NUCLEOTIDE SEQUENCE [LARGE SCALE GENOMIC DNA]</scope>
    <source>
        <strain evidence="8 9">IFM 68171</strain>
    </source>
</reference>
<proteinExistence type="predicted"/>
<dbReference type="CDD" id="cd19532">
    <property type="entry name" value="C_PKS-NRPS"/>
    <property type="match status" value="1"/>
</dbReference>
<evidence type="ECO:0000313" key="9">
    <source>
        <dbReference type="Proteomes" id="UP001628179"/>
    </source>
</evidence>
<evidence type="ECO:0000313" key="8">
    <source>
        <dbReference type="EMBL" id="GAB1312360.1"/>
    </source>
</evidence>
<dbReference type="GeneID" id="98173315"/>
<dbReference type="Gene3D" id="3.40.50.12780">
    <property type="entry name" value="N-terminal domain of ligase-like"/>
    <property type="match status" value="1"/>
</dbReference>
<keyword evidence="3" id="KW-0436">Ligase</keyword>
<evidence type="ECO:0000256" key="2">
    <source>
        <dbReference type="ARBA" id="ARBA00022553"/>
    </source>
</evidence>
<dbReference type="Proteomes" id="UP001628179">
    <property type="component" value="Unassembled WGS sequence"/>
</dbReference>
<keyword evidence="6" id="KW-0812">Transmembrane</keyword>
<keyword evidence="2" id="KW-0597">Phosphoprotein</keyword>
<dbReference type="Pfam" id="PF08659">
    <property type="entry name" value="KR"/>
    <property type="match status" value="1"/>
</dbReference>
<dbReference type="InterPro" id="IPR020845">
    <property type="entry name" value="AMP-binding_CS"/>
</dbReference>
<gene>
    <name evidence="8" type="ORF">MFIFM68171_02570</name>
</gene>
<dbReference type="InterPro" id="IPR000873">
    <property type="entry name" value="AMP-dep_synth/lig_dom"/>
</dbReference>
<dbReference type="EMBL" id="BAAFSV010000001">
    <property type="protein sequence ID" value="GAB1312360.1"/>
    <property type="molecule type" value="Genomic_DNA"/>
</dbReference>
<dbReference type="PANTHER" id="PTHR45527:SF1">
    <property type="entry name" value="FATTY ACID SYNTHASE"/>
    <property type="match status" value="1"/>
</dbReference>
<feature type="transmembrane region" description="Helical" evidence="6">
    <location>
        <begin position="103"/>
        <end position="122"/>
    </location>
</feature>
<keyword evidence="4" id="KW-0560">Oxidoreductase</keyword>
<dbReference type="Gene3D" id="3.30.559.30">
    <property type="entry name" value="Nonribosomal peptide synthetase, condensation domain"/>
    <property type="match status" value="1"/>
</dbReference>
<evidence type="ECO:0000256" key="1">
    <source>
        <dbReference type="ARBA" id="ARBA00022450"/>
    </source>
</evidence>
<dbReference type="InterPro" id="IPR057326">
    <property type="entry name" value="KR_dom"/>
</dbReference>
<dbReference type="Pfam" id="PF00550">
    <property type="entry name" value="PP-binding"/>
    <property type="match status" value="1"/>
</dbReference>
<keyword evidence="6" id="KW-0472">Membrane</keyword>
<feature type="compositionally biased region" description="Basic and acidic residues" evidence="5">
    <location>
        <begin position="888"/>
        <end position="897"/>
    </location>
</feature>
<dbReference type="InterPro" id="IPR013968">
    <property type="entry name" value="PKS_KR"/>
</dbReference>
<dbReference type="PROSITE" id="PS50075">
    <property type="entry name" value="CARRIER"/>
    <property type="match status" value="1"/>
</dbReference>
<dbReference type="SMART" id="SM00823">
    <property type="entry name" value="PKS_PP"/>
    <property type="match status" value="1"/>
</dbReference>
<dbReference type="InterPro" id="IPR020806">
    <property type="entry name" value="PKS_PP-bd"/>
</dbReference>
<dbReference type="InterPro" id="IPR023213">
    <property type="entry name" value="CAT-like_dom_sf"/>
</dbReference>
<dbReference type="SUPFAM" id="SSF56801">
    <property type="entry name" value="Acetyl-CoA synthetase-like"/>
    <property type="match status" value="1"/>
</dbReference>
<dbReference type="InterPro" id="IPR036736">
    <property type="entry name" value="ACP-like_sf"/>
</dbReference>
<dbReference type="PANTHER" id="PTHR45527">
    <property type="entry name" value="NONRIBOSOMAL PEPTIDE SYNTHETASE"/>
    <property type="match status" value="1"/>
</dbReference>